<dbReference type="EMBL" id="JABANE010000020">
    <property type="protein sequence ID" value="NME68184.1"/>
    <property type="molecule type" value="Genomic_DNA"/>
</dbReference>
<keyword evidence="4" id="KW-0460">Magnesium</keyword>
<comment type="caution">
    <text evidence="10">The sequence shown here is derived from an EMBL/GenBank/DDBJ whole genome shotgun (WGS) entry which is preliminary data.</text>
</comment>
<dbReference type="RefSeq" id="WP_169656495.1">
    <property type="nucleotide sequence ID" value="NZ_JABANE010000020.1"/>
</dbReference>
<dbReference type="PANTHER" id="PTHR31212:SF4">
    <property type="entry name" value="ALPHA-KETOGLUTARATE-DEPENDENT DIOXYGENASE ALKB HOMOLOG 3"/>
    <property type="match status" value="1"/>
</dbReference>
<protein>
    <submittedName>
        <fullName evidence="10">Alpha-ketoglutarate-dependent dioxygenase AlkB</fullName>
    </submittedName>
</protein>
<sequence length="203" mass="23579">MLSLFDQTADKAQNLLPYEGEVYYYGKVLPYNEATSFYNLLNDTIDWQSDLIKMFGKEILTKRKMAWYGLQPYEYTYSKVKKIAHLFNDSLTQLLKIVEAKSGETYNSCLLNLYHNGSEGMGYHSDNEKEMKEFGAIASLSLGAERKFSFKHRETKEKVNLLLEHGSLLVMKGETQKHWVHSLPVSKRIVKPRINLTFRTVVY</sequence>
<reference evidence="10 11" key="1">
    <citation type="submission" date="2020-04" db="EMBL/GenBank/DDBJ databases">
        <title>Flammeovirga sp. SR4, a novel species isolated from seawater.</title>
        <authorList>
            <person name="Wang X."/>
        </authorList>
    </citation>
    <scope>NUCLEOTIDE SEQUENCE [LARGE SCALE GENOMIC DNA]</scope>
    <source>
        <strain evidence="10 11">ATCC 23126</strain>
    </source>
</reference>
<dbReference type="GO" id="GO:0032451">
    <property type="term" value="F:demethylase activity"/>
    <property type="evidence" value="ECO:0007669"/>
    <property type="project" value="UniProtKB-ARBA"/>
</dbReference>
<evidence type="ECO:0000313" key="11">
    <source>
        <dbReference type="Proteomes" id="UP000576082"/>
    </source>
</evidence>
<dbReference type="Gene3D" id="2.60.120.590">
    <property type="entry name" value="Alpha-ketoglutarate-dependent dioxygenase AlkB-like"/>
    <property type="match status" value="1"/>
</dbReference>
<proteinExistence type="predicted"/>
<dbReference type="GO" id="GO:0016705">
    <property type="term" value="F:oxidoreductase activity, acting on paired donors, with incorporation or reduction of molecular oxygen"/>
    <property type="evidence" value="ECO:0007669"/>
    <property type="project" value="UniProtKB-ARBA"/>
</dbReference>
<organism evidence="10 11">
    <name type="scientific">Flammeovirga aprica JL-4</name>
    <dbReference type="NCBI Taxonomy" id="694437"/>
    <lineage>
        <taxon>Bacteria</taxon>
        <taxon>Pseudomonadati</taxon>
        <taxon>Bacteroidota</taxon>
        <taxon>Cytophagia</taxon>
        <taxon>Cytophagales</taxon>
        <taxon>Flammeovirgaceae</taxon>
        <taxon>Flammeovirga</taxon>
    </lineage>
</organism>
<dbReference type="InterPro" id="IPR037151">
    <property type="entry name" value="AlkB-like_sf"/>
</dbReference>
<feature type="domain" description="Fe2OG dioxygenase" evidence="9">
    <location>
        <begin position="105"/>
        <end position="202"/>
    </location>
</feature>
<dbReference type="SUPFAM" id="SSF51197">
    <property type="entry name" value="Clavaminate synthase-like"/>
    <property type="match status" value="1"/>
</dbReference>
<dbReference type="FunFam" id="2.60.120.590:FF:000004">
    <property type="entry name" value="DNA oxidative demethylase ALKBH2"/>
    <property type="match status" value="1"/>
</dbReference>
<comment type="cofactor">
    <cofactor evidence="1">
        <name>Fe(2+)</name>
        <dbReference type="ChEBI" id="CHEBI:29033"/>
    </cofactor>
</comment>
<dbReference type="GO" id="GO:0051213">
    <property type="term" value="F:dioxygenase activity"/>
    <property type="evidence" value="ECO:0007669"/>
    <property type="project" value="UniProtKB-KW"/>
</dbReference>
<gene>
    <name evidence="10" type="ORF">HHU12_09445</name>
</gene>
<evidence type="ECO:0000256" key="6">
    <source>
        <dbReference type="ARBA" id="ARBA00023002"/>
    </source>
</evidence>
<evidence type="ECO:0000256" key="3">
    <source>
        <dbReference type="ARBA" id="ARBA00022763"/>
    </source>
</evidence>
<dbReference type="GO" id="GO:0140097">
    <property type="term" value="F:catalytic activity, acting on DNA"/>
    <property type="evidence" value="ECO:0007669"/>
    <property type="project" value="UniProtKB-ARBA"/>
</dbReference>
<dbReference type="InterPro" id="IPR032854">
    <property type="entry name" value="ALKBH3"/>
</dbReference>
<keyword evidence="5 10" id="KW-0223">Dioxygenase</keyword>
<keyword evidence="3" id="KW-0227">DNA damage</keyword>
<keyword evidence="7" id="KW-0408">Iron</keyword>
<evidence type="ECO:0000256" key="7">
    <source>
        <dbReference type="ARBA" id="ARBA00023004"/>
    </source>
</evidence>
<name>A0A7X9P260_9BACT</name>
<dbReference type="GO" id="GO:0016787">
    <property type="term" value="F:hydrolase activity"/>
    <property type="evidence" value="ECO:0007669"/>
    <property type="project" value="UniProtKB-ARBA"/>
</dbReference>
<evidence type="ECO:0000256" key="4">
    <source>
        <dbReference type="ARBA" id="ARBA00022842"/>
    </source>
</evidence>
<evidence type="ECO:0000256" key="8">
    <source>
        <dbReference type="ARBA" id="ARBA00023204"/>
    </source>
</evidence>
<dbReference type="InterPro" id="IPR005123">
    <property type="entry name" value="Oxoglu/Fe-dep_dioxygenase_dom"/>
</dbReference>
<dbReference type="Proteomes" id="UP000576082">
    <property type="component" value="Unassembled WGS sequence"/>
</dbReference>
<keyword evidence="11" id="KW-1185">Reference proteome</keyword>
<dbReference type="PANTHER" id="PTHR31212">
    <property type="entry name" value="ALPHA-KETOGLUTARATE-DEPENDENT DIOXYGENASE ALKB HOMOLOG 3"/>
    <property type="match status" value="1"/>
</dbReference>
<evidence type="ECO:0000256" key="2">
    <source>
        <dbReference type="ARBA" id="ARBA00022723"/>
    </source>
</evidence>
<dbReference type="AlphaFoldDB" id="A0A7X9P260"/>
<evidence type="ECO:0000313" key="10">
    <source>
        <dbReference type="EMBL" id="NME68184.1"/>
    </source>
</evidence>
<dbReference type="InterPro" id="IPR027450">
    <property type="entry name" value="AlkB-like"/>
</dbReference>
<keyword evidence="8" id="KW-0234">DNA repair</keyword>
<accession>A0A7X9P260</accession>
<dbReference type="PROSITE" id="PS51471">
    <property type="entry name" value="FE2OG_OXY"/>
    <property type="match status" value="1"/>
</dbReference>
<evidence type="ECO:0000259" key="9">
    <source>
        <dbReference type="PROSITE" id="PS51471"/>
    </source>
</evidence>
<keyword evidence="6" id="KW-0560">Oxidoreductase</keyword>
<dbReference type="GO" id="GO:0046872">
    <property type="term" value="F:metal ion binding"/>
    <property type="evidence" value="ECO:0007669"/>
    <property type="project" value="UniProtKB-KW"/>
</dbReference>
<dbReference type="GO" id="GO:0006307">
    <property type="term" value="P:DNA alkylation repair"/>
    <property type="evidence" value="ECO:0007669"/>
    <property type="project" value="InterPro"/>
</dbReference>
<evidence type="ECO:0000256" key="5">
    <source>
        <dbReference type="ARBA" id="ARBA00022964"/>
    </source>
</evidence>
<keyword evidence="2" id="KW-0479">Metal-binding</keyword>
<evidence type="ECO:0000256" key="1">
    <source>
        <dbReference type="ARBA" id="ARBA00001954"/>
    </source>
</evidence>
<dbReference type="Pfam" id="PF13532">
    <property type="entry name" value="2OG-FeII_Oxy_2"/>
    <property type="match status" value="1"/>
</dbReference>